<evidence type="ECO:0000256" key="6">
    <source>
        <dbReference type="SAM" id="Phobius"/>
    </source>
</evidence>
<keyword evidence="5 6" id="KW-0472">Membrane</keyword>
<reference evidence="8" key="1">
    <citation type="submission" date="2016-11" db="EMBL/GenBank/DDBJ databases">
        <authorList>
            <person name="Varghese N."/>
            <person name="Submissions S."/>
        </authorList>
    </citation>
    <scope>NUCLEOTIDE SEQUENCE [LARGE SCALE GENOMIC DNA]</scope>
    <source>
        <strain evidence="8">DSM 27623</strain>
    </source>
</reference>
<dbReference type="InterPro" id="IPR050833">
    <property type="entry name" value="Poly_Biosynth_Transport"/>
</dbReference>
<dbReference type="AlphaFoldDB" id="A0A1N6IB80"/>
<feature type="transmembrane region" description="Helical" evidence="6">
    <location>
        <begin position="367"/>
        <end position="390"/>
    </location>
</feature>
<evidence type="ECO:0000313" key="8">
    <source>
        <dbReference type="Proteomes" id="UP000185207"/>
    </source>
</evidence>
<sequence>MKYKAVAETFVSRFLMLILNFGLIIFSTNMWGSEGKGTISIVTLDLAIVVFFSNIFAGSSVSYFASKYKIEKLLGYAYIWSVLVGISVPLLVSLFHQQDYLLYLIPLSVFSSLLAANVNFFIGKQEVRLYNLYAILQLLVHIVFIFAIIFFLKIMTVESYFLAQIFCFVILFLISSVGLLKRCSIRNISFEKEVVTHLFNYGWKTQLSAFVQFLNNRVSFYFLEYYKGIASVGVFSVGVAFSEAIWTVSRSLALVLYSEALNDENKEGLILKTKLSVKISFITTALFIGVVLLLPAQFYTWIFGKDFSQTKLIILVLSPGILAIAVSNIVGFYFAGINKLKILNIKSFIGFIVTIITSVFLIPRLGILGVCIVTSLSYCVSSIILLWNFYQLTHFSINDFVFSRSEIKLILHKIKNKQKNGS</sequence>
<dbReference type="STRING" id="1416779.SAMN05444409_2499"/>
<gene>
    <name evidence="7" type="ORF">SAMN05444409_2499</name>
</gene>
<feature type="transmembrane region" description="Helical" evidence="6">
    <location>
        <begin position="312"/>
        <end position="335"/>
    </location>
</feature>
<keyword evidence="4 6" id="KW-1133">Transmembrane helix</keyword>
<name>A0A1N6IB80_9FLAO</name>
<feature type="transmembrane region" description="Helical" evidence="6">
    <location>
        <begin position="342"/>
        <end position="361"/>
    </location>
</feature>
<dbReference type="Proteomes" id="UP000185207">
    <property type="component" value="Unassembled WGS sequence"/>
</dbReference>
<keyword evidence="2" id="KW-1003">Cell membrane</keyword>
<feature type="transmembrane region" description="Helical" evidence="6">
    <location>
        <begin position="161"/>
        <end position="180"/>
    </location>
</feature>
<accession>A0A1N6IB80</accession>
<evidence type="ECO:0000313" key="7">
    <source>
        <dbReference type="EMBL" id="SIO29298.1"/>
    </source>
</evidence>
<comment type="subcellular location">
    <subcellularLocation>
        <location evidence="1">Cell membrane</location>
        <topology evidence="1">Multi-pass membrane protein</topology>
    </subcellularLocation>
</comment>
<keyword evidence="8" id="KW-1185">Reference proteome</keyword>
<protein>
    <submittedName>
        <fullName evidence="7">Membrane protein involved in the export of O-antigen and teichoic acid</fullName>
    </submittedName>
</protein>
<evidence type="ECO:0000256" key="3">
    <source>
        <dbReference type="ARBA" id="ARBA00022692"/>
    </source>
</evidence>
<dbReference type="RefSeq" id="WP_245799075.1">
    <property type="nucleotide sequence ID" value="NZ_FSRK01000002.1"/>
</dbReference>
<feature type="transmembrane region" description="Helical" evidence="6">
    <location>
        <begin position="134"/>
        <end position="155"/>
    </location>
</feature>
<feature type="transmembrane region" description="Helical" evidence="6">
    <location>
        <begin position="101"/>
        <end position="122"/>
    </location>
</feature>
<proteinExistence type="predicted"/>
<organism evidence="7 8">
    <name type="scientific">Epilithonimonas zeae</name>
    <dbReference type="NCBI Taxonomy" id="1416779"/>
    <lineage>
        <taxon>Bacteria</taxon>
        <taxon>Pseudomonadati</taxon>
        <taxon>Bacteroidota</taxon>
        <taxon>Flavobacteriia</taxon>
        <taxon>Flavobacteriales</taxon>
        <taxon>Weeksellaceae</taxon>
        <taxon>Chryseobacterium group</taxon>
        <taxon>Epilithonimonas</taxon>
    </lineage>
</organism>
<feature type="transmembrane region" description="Helical" evidence="6">
    <location>
        <begin position="279"/>
        <end position="300"/>
    </location>
</feature>
<dbReference type="GO" id="GO:0005886">
    <property type="term" value="C:plasma membrane"/>
    <property type="evidence" value="ECO:0007669"/>
    <property type="project" value="UniProtKB-SubCell"/>
</dbReference>
<evidence type="ECO:0000256" key="5">
    <source>
        <dbReference type="ARBA" id="ARBA00023136"/>
    </source>
</evidence>
<evidence type="ECO:0000256" key="4">
    <source>
        <dbReference type="ARBA" id="ARBA00022989"/>
    </source>
</evidence>
<dbReference type="PANTHER" id="PTHR30250:SF11">
    <property type="entry name" value="O-ANTIGEN TRANSPORTER-RELATED"/>
    <property type="match status" value="1"/>
</dbReference>
<feature type="transmembrane region" description="Helical" evidence="6">
    <location>
        <begin position="38"/>
        <end position="61"/>
    </location>
</feature>
<feature type="transmembrane region" description="Helical" evidence="6">
    <location>
        <begin position="73"/>
        <end position="95"/>
    </location>
</feature>
<dbReference type="EMBL" id="FSRK01000002">
    <property type="protein sequence ID" value="SIO29298.1"/>
    <property type="molecule type" value="Genomic_DNA"/>
</dbReference>
<evidence type="ECO:0000256" key="2">
    <source>
        <dbReference type="ARBA" id="ARBA00022475"/>
    </source>
</evidence>
<feature type="transmembrane region" description="Helical" evidence="6">
    <location>
        <begin position="12"/>
        <end position="32"/>
    </location>
</feature>
<dbReference type="PANTHER" id="PTHR30250">
    <property type="entry name" value="PST FAMILY PREDICTED COLANIC ACID TRANSPORTER"/>
    <property type="match status" value="1"/>
</dbReference>
<evidence type="ECO:0000256" key="1">
    <source>
        <dbReference type="ARBA" id="ARBA00004651"/>
    </source>
</evidence>
<keyword evidence="3 6" id="KW-0812">Transmembrane</keyword>